<dbReference type="PANTHER" id="PTHR41542">
    <property type="entry name" value="BLL5807 PROTEIN"/>
    <property type="match status" value="1"/>
</dbReference>
<feature type="transmembrane region" description="Helical" evidence="2">
    <location>
        <begin position="99"/>
        <end position="116"/>
    </location>
</feature>
<evidence type="ECO:0000256" key="2">
    <source>
        <dbReference type="SAM" id="Phobius"/>
    </source>
</evidence>
<proteinExistence type="predicted"/>
<feature type="transmembrane region" description="Helical" evidence="2">
    <location>
        <begin position="70"/>
        <end position="92"/>
    </location>
</feature>
<feature type="compositionally biased region" description="Pro residues" evidence="1">
    <location>
        <begin position="49"/>
        <end position="61"/>
    </location>
</feature>
<dbReference type="InterPro" id="IPR032710">
    <property type="entry name" value="NTF2-like_dom_sf"/>
</dbReference>
<feature type="region of interest" description="Disordered" evidence="1">
    <location>
        <begin position="36"/>
        <end position="66"/>
    </location>
</feature>
<dbReference type="InterPro" id="IPR007379">
    <property type="entry name" value="Tim44-like_dom"/>
</dbReference>
<dbReference type="KEGG" id="npv:OHM77_09330"/>
<dbReference type="Gene3D" id="3.10.450.240">
    <property type="match status" value="1"/>
</dbReference>
<dbReference type="EMBL" id="CP107246">
    <property type="protein sequence ID" value="WIM04900.1"/>
    <property type="molecule type" value="Genomic_DNA"/>
</dbReference>
<sequence length="274" mass="29131">MKNTFIALFAALLGLGFSLASFDAEARRLGGGQSFGMSRSGSAMQRPAAPAPSATPKPGAAPQPAGASRWLGPIAGLAAGIGLAALLSHFGLGEGMANMLMILLLVFGAVFLFRMLSRKQQPALRPAGGAHAPMRFEPAAAPGGATTWSPPSMPADFDAEGFLRQAKINFLRLQAANDAGNLEDIREFTTPEVFAEIMMQFDERKRAAQVTDVARLDAELTDLVTEEGRHVASVRFHGEIREDGTSEAFDEVWHLIKPVDGGAGWKIAGIQQFQ</sequence>
<keyword evidence="3" id="KW-0732">Signal</keyword>
<evidence type="ECO:0000313" key="5">
    <source>
        <dbReference type="EMBL" id="WIM04900.1"/>
    </source>
</evidence>
<evidence type="ECO:0000256" key="3">
    <source>
        <dbReference type="SAM" id="SignalP"/>
    </source>
</evidence>
<evidence type="ECO:0000256" key="1">
    <source>
        <dbReference type="SAM" id="MobiDB-lite"/>
    </source>
</evidence>
<name>A0AA49FJS3_9PROT</name>
<dbReference type="PANTHER" id="PTHR41542:SF1">
    <property type="entry name" value="BLL5807 PROTEIN"/>
    <property type="match status" value="1"/>
</dbReference>
<feature type="chain" id="PRO_5041255101" evidence="3">
    <location>
        <begin position="27"/>
        <end position="274"/>
    </location>
</feature>
<dbReference type="SMART" id="SM00978">
    <property type="entry name" value="Tim44"/>
    <property type="match status" value="1"/>
</dbReference>
<keyword evidence="2" id="KW-0812">Transmembrane</keyword>
<dbReference type="Pfam" id="PF04280">
    <property type="entry name" value="Tim44"/>
    <property type="match status" value="1"/>
</dbReference>
<reference evidence="5" key="1">
    <citation type="journal article" date="2023" name="Nat. Microbiol.">
        <title>Enrichment and characterization of a nitric oxide-reducing microbial community in a continuous bioreactor.</title>
        <authorList>
            <person name="Garrido-Amador P."/>
            <person name="Stortenbeker N."/>
            <person name="Wessels H.J.C.T."/>
            <person name="Speth D.R."/>
            <person name="Garcia-Heredia I."/>
            <person name="Kartal B."/>
        </authorList>
    </citation>
    <scope>NUCLEOTIDE SEQUENCE</scope>
    <source>
        <strain evidence="5">MAG1</strain>
    </source>
</reference>
<protein>
    <submittedName>
        <fullName evidence="5">Tim44-like domain-containing protein</fullName>
    </submittedName>
</protein>
<keyword evidence="2" id="KW-0472">Membrane</keyword>
<feature type="signal peptide" evidence="3">
    <location>
        <begin position="1"/>
        <end position="26"/>
    </location>
</feature>
<accession>A0AA49FJS3</accession>
<keyword evidence="2" id="KW-1133">Transmembrane helix</keyword>
<organism evidence="5">
    <name type="scientific">Candidatus Nitricoxidivorans perseverans</name>
    <dbReference type="NCBI Taxonomy" id="2975601"/>
    <lineage>
        <taxon>Bacteria</taxon>
        <taxon>Pseudomonadati</taxon>
        <taxon>Pseudomonadota</taxon>
        <taxon>Betaproteobacteria</taxon>
        <taxon>Nitrosomonadales</taxon>
        <taxon>Sterolibacteriaceae</taxon>
        <taxon>Candidatus Nitricoxidivorans</taxon>
    </lineage>
</organism>
<feature type="domain" description="Tim44-like" evidence="4">
    <location>
        <begin position="143"/>
        <end position="272"/>
    </location>
</feature>
<dbReference type="SUPFAM" id="SSF54427">
    <property type="entry name" value="NTF2-like"/>
    <property type="match status" value="1"/>
</dbReference>
<dbReference type="Proteomes" id="UP001234916">
    <property type="component" value="Chromosome"/>
</dbReference>
<dbReference type="AlphaFoldDB" id="A0AA49FJS3"/>
<gene>
    <name evidence="5" type="ORF">OHM77_09330</name>
</gene>
<evidence type="ECO:0000259" key="4">
    <source>
        <dbReference type="SMART" id="SM00978"/>
    </source>
</evidence>